<organism evidence="1 2">
    <name type="scientific">Pseudocercospora eumusae</name>
    <dbReference type="NCBI Taxonomy" id="321146"/>
    <lineage>
        <taxon>Eukaryota</taxon>
        <taxon>Fungi</taxon>
        <taxon>Dikarya</taxon>
        <taxon>Ascomycota</taxon>
        <taxon>Pezizomycotina</taxon>
        <taxon>Dothideomycetes</taxon>
        <taxon>Dothideomycetidae</taxon>
        <taxon>Mycosphaerellales</taxon>
        <taxon>Mycosphaerellaceae</taxon>
        <taxon>Pseudocercospora</taxon>
    </lineage>
</organism>
<comment type="caution">
    <text evidence="1">The sequence shown here is derived from an EMBL/GenBank/DDBJ whole genome shotgun (WGS) entry which is preliminary data.</text>
</comment>
<keyword evidence="2" id="KW-1185">Reference proteome</keyword>
<name>A0A139HIJ5_9PEZI</name>
<evidence type="ECO:0000313" key="2">
    <source>
        <dbReference type="Proteomes" id="UP000070133"/>
    </source>
</evidence>
<dbReference type="Proteomes" id="UP000070133">
    <property type="component" value="Unassembled WGS sequence"/>
</dbReference>
<protein>
    <submittedName>
        <fullName evidence="1">Uncharacterized protein</fullName>
    </submittedName>
</protein>
<reference evidence="1 2" key="1">
    <citation type="submission" date="2015-07" db="EMBL/GenBank/DDBJ databases">
        <title>Comparative genomics of the Sigatoka disease complex on banana suggests a link between parallel evolutionary changes in Pseudocercospora fijiensis and Pseudocercospora eumusae and increased virulence on the banana host.</title>
        <authorList>
            <person name="Chang T.-C."/>
            <person name="Salvucci A."/>
            <person name="Crous P.W."/>
            <person name="Stergiopoulos I."/>
        </authorList>
    </citation>
    <scope>NUCLEOTIDE SEQUENCE [LARGE SCALE GENOMIC DNA]</scope>
    <source>
        <strain evidence="1 2">CBS 114824</strain>
    </source>
</reference>
<dbReference type="EMBL" id="LFZN01000044">
    <property type="protein sequence ID" value="KXT02212.1"/>
    <property type="molecule type" value="Genomic_DNA"/>
</dbReference>
<accession>A0A139HIJ5</accession>
<evidence type="ECO:0000313" key="1">
    <source>
        <dbReference type="EMBL" id="KXT02212.1"/>
    </source>
</evidence>
<gene>
    <name evidence="1" type="ORF">AC578_5093</name>
</gene>
<proteinExistence type="predicted"/>
<sequence length="166" mass="17923">MSTGYTSTCVRPRYVSTSNPYQLLGPAAERRPTGGIPSFGPGQQPGNGLSTPFLAAALDTLCLVGLGTAHDDQNLLEEARVRYGNAMAMPSTELRHRKPSTSQFRPFDLVGLTNESNWCDAMAYAVHTQTQSNHEAAGQKSLLSALSHRPAGDDRFLRCLQLGAPY</sequence>
<dbReference type="AlphaFoldDB" id="A0A139HIJ5"/>
<dbReference type="OrthoDB" id="3640086at2759"/>